<dbReference type="InterPro" id="IPR036388">
    <property type="entry name" value="WH-like_DNA-bd_sf"/>
</dbReference>
<proteinExistence type="inferred from homology"/>
<dbReference type="Pfam" id="PF03466">
    <property type="entry name" value="LysR_substrate"/>
    <property type="match status" value="1"/>
</dbReference>
<evidence type="ECO:0000256" key="3">
    <source>
        <dbReference type="ARBA" id="ARBA00023125"/>
    </source>
</evidence>
<dbReference type="Gene3D" id="3.40.190.10">
    <property type="entry name" value="Periplasmic binding protein-like II"/>
    <property type="match status" value="2"/>
</dbReference>
<dbReference type="PANTHER" id="PTHR30118:SF15">
    <property type="entry name" value="TRANSCRIPTIONAL REGULATORY PROTEIN"/>
    <property type="match status" value="1"/>
</dbReference>
<evidence type="ECO:0000256" key="1">
    <source>
        <dbReference type="ARBA" id="ARBA00009437"/>
    </source>
</evidence>
<dbReference type="PANTHER" id="PTHR30118">
    <property type="entry name" value="HTH-TYPE TRANSCRIPTIONAL REGULATOR LEUO-RELATED"/>
    <property type="match status" value="1"/>
</dbReference>
<keyword evidence="2" id="KW-0805">Transcription regulation</keyword>
<dbReference type="GO" id="GO:0003677">
    <property type="term" value="F:DNA binding"/>
    <property type="evidence" value="ECO:0007669"/>
    <property type="project" value="UniProtKB-KW"/>
</dbReference>
<keyword evidence="4" id="KW-0804">Transcription</keyword>
<keyword evidence="7" id="KW-1185">Reference proteome</keyword>
<dbReference type="Proteomes" id="UP000271003">
    <property type="component" value="Chromosome"/>
</dbReference>
<protein>
    <submittedName>
        <fullName evidence="6">Transcriptional regulator</fullName>
    </submittedName>
</protein>
<sequence>MRTGSLTRAAAACSMSIGSASRLLGKLRETFGDDLFDRTNHGLIPTPKAKALAPRVAKIVGNYSELFNPEVFAPTDLIRVLRIGCVDTAIFTYLSQSLPPLFEKAPRIGVEFRPILPNFTEQLSTGELDFAVYPTAPASDVLHSAPLAEDVFVLACSKKHPLARLSEKRPLTAEDFKPYRQVRIATAPAKYEADPWSDTRGDVPMLADNVAVWTPYFISVLQIMSNMELWGAVPFQTFMRLRRWFPDLVILGRPASAKAFSPKLLWHERLHEDPASVWVRSVLLSAAKELADLKDLPVLEGI</sequence>
<dbReference type="SUPFAM" id="SSF53850">
    <property type="entry name" value="Periplasmic binding protein-like II"/>
    <property type="match status" value="1"/>
</dbReference>
<dbReference type="KEGG" id="sutt:SUTMEG_06640"/>
<dbReference type="SUPFAM" id="SSF46785">
    <property type="entry name" value="Winged helix' DNA-binding domain"/>
    <property type="match status" value="1"/>
</dbReference>
<organism evidence="6 7">
    <name type="scientific">Sutterella megalosphaeroides</name>
    <dbReference type="NCBI Taxonomy" id="2494234"/>
    <lineage>
        <taxon>Bacteria</taxon>
        <taxon>Pseudomonadati</taxon>
        <taxon>Pseudomonadota</taxon>
        <taxon>Betaproteobacteria</taxon>
        <taxon>Burkholderiales</taxon>
        <taxon>Sutterellaceae</taxon>
        <taxon>Sutterella</taxon>
    </lineage>
</organism>
<evidence type="ECO:0000256" key="2">
    <source>
        <dbReference type="ARBA" id="ARBA00023015"/>
    </source>
</evidence>
<dbReference type="InterPro" id="IPR050389">
    <property type="entry name" value="LysR-type_TF"/>
</dbReference>
<evidence type="ECO:0000313" key="7">
    <source>
        <dbReference type="Proteomes" id="UP000271003"/>
    </source>
</evidence>
<dbReference type="InterPro" id="IPR005119">
    <property type="entry name" value="LysR_subst-bd"/>
</dbReference>
<gene>
    <name evidence="6" type="ORF">SUTMEG_06640</name>
</gene>
<reference evidence="6 7" key="1">
    <citation type="journal article" date="2018" name="Int. J. Syst. Evol. Microbiol.">
        <title>Mesosutterella multiformis gen. nov., sp. nov., a member of the family Sutterellaceae and Sutterella megalosphaeroides sp. nov., isolated from human faeces.</title>
        <authorList>
            <person name="Sakamoto M."/>
            <person name="Ikeyama N."/>
            <person name="Kunihiro T."/>
            <person name="Iino T."/>
            <person name="Yuki M."/>
            <person name="Ohkuma M."/>
        </authorList>
    </citation>
    <scope>NUCLEOTIDE SEQUENCE [LARGE SCALE GENOMIC DNA]</scope>
    <source>
        <strain evidence="6 7">6FBBBH3</strain>
    </source>
</reference>
<dbReference type="PROSITE" id="PS50931">
    <property type="entry name" value="HTH_LYSR"/>
    <property type="match status" value="1"/>
</dbReference>
<name>A0A2Z6I8J4_9BURK</name>
<evidence type="ECO:0000256" key="4">
    <source>
        <dbReference type="ARBA" id="ARBA00023163"/>
    </source>
</evidence>
<comment type="similarity">
    <text evidence="1">Belongs to the LysR transcriptional regulatory family.</text>
</comment>
<dbReference type="Gene3D" id="1.10.10.10">
    <property type="entry name" value="Winged helix-like DNA-binding domain superfamily/Winged helix DNA-binding domain"/>
    <property type="match status" value="1"/>
</dbReference>
<dbReference type="AlphaFoldDB" id="A0A2Z6I8J4"/>
<dbReference type="EMBL" id="AP018786">
    <property type="protein sequence ID" value="BBF22773.1"/>
    <property type="molecule type" value="Genomic_DNA"/>
</dbReference>
<feature type="domain" description="HTH lysR-type" evidence="5">
    <location>
        <begin position="1"/>
        <end position="46"/>
    </location>
</feature>
<accession>A0A2Z6I8J4</accession>
<dbReference type="InterPro" id="IPR000847">
    <property type="entry name" value="LysR_HTH_N"/>
</dbReference>
<evidence type="ECO:0000313" key="6">
    <source>
        <dbReference type="EMBL" id="BBF22773.1"/>
    </source>
</evidence>
<dbReference type="GO" id="GO:0003700">
    <property type="term" value="F:DNA-binding transcription factor activity"/>
    <property type="evidence" value="ECO:0007669"/>
    <property type="project" value="InterPro"/>
</dbReference>
<dbReference type="Pfam" id="PF00126">
    <property type="entry name" value="HTH_1"/>
    <property type="match status" value="1"/>
</dbReference>
<evidence type="ECO:0000259" key="5">
    <source>
        <dbReference type="PROSITE" id="PS50931"/>
    </source>
</evidence>
<keyword evidence="3" id="KW-0238">DNA-binding</keyword>
<dbReference type="InterPro" id="IPR036390">
    <property type="entry name" value="WH_DNA-bd_sf"/>
</dbReference>